<evidence type="ECO:0000256" key="2">
    <source>
        <dbReference type="ARBA" id="ARBA00012485"/>
    </source>
</evidence>
<reference evidence="13 14" key="1">
    <citation type="journal article" date="2017" name="PLoS Biol.">
        <title>The sea cucumber genome provides insights into morphological evolution and visceral regeneration.</title>
        <authorList>
            <person name="Zhang X."/>
            <person name="Sun L."/>
            <person name="Yuan J."/>
            <person name="Sun Y."/>
            <person name="Gao Y."/>
            <person name="Zhang L."/>
            <person name="Li S."/>
            <person name="Dai H."/>
            <person name="Hamel J.F."/>
            <person name="Liu C."/>
            <person name="Yu Y."/>
            <person name="Liu S."/>
            <person name="Lin W."/>
            <person name="Guo K."/>
            <person name="Jin S."/>
            <person name="Xu P."/>
            <person name="Storey K.B."/>
            <person name="Huan P."/>
            <person name="Zhang T."/>
            <person name="Zhou Y."/>
            <person name="Zhang J."/>
            <person name="Lin C."/>
            <person name="Li X."/>
            <person name="Xing L."/>
            <person name="Huo D."/>
            <person name="Sun M."/>
            <person name="Wang L."/>
            <person name="Mercier A."/>
            <person name="Li F."/>
            <person name="Yang H."/>
            <person name="Xiang J."/>
        </authorList>
    </citation>
    <scope>NUCLEOTIDE SEQUENCE [LARGE SCALE GENOMIC DNA]</scope>
    <source>
        <strain evidence="13">Shaxun</strain>
        <tissue evidence="13">Muscle</tissue>
    </source>
</reference>
<evidence type="ECO:0000313" key="14">
    <source>
        <dbReference type="Proteomes" id="UP000230750"/>
    </source>
</evidence>
<proteinExistence type="predicted"/>
<evidence type="ECO:0000256" key="1">
    <source>
        <dbReference type="ARBA" id="ARBA00000885"/>
    </source>
</evidence>
<dbReference type="STRING" id="307972.A0A2G8JXW9"/>
<name>A0A2G8JXW9_STIJA</name>
<dbReference type="Pfam" id="PF09814">
    <property type="entry name" value="HECT_2"/>
    <property type="match status" value="1"/>
</dbReference>
<dbReference type="InterPro" id="IPR009056">
    <property type="entry name" value="Cyt_c-like_dom"/>
</dbReference>
<keyword evidence="11" id="KW-0349">Heme</keyword>
<dbReference type="GO" id="GO:0031624">
    <property type="term" value="F:ubiquitin conjugating enzyme binding"/>
    <property type="evidence" value="ECO:0007669"/>
    <property type="project" value="TreeGrafter"/>
</dbReference>
<evidence type="ECO:0000256" key="5">
    <source>
        <dbReference type="ARBA" id="ARBA00023004"/>
    </source>
</evidence>
<dbReference type="GO" id="GO:0009055">
    <property type="term" value="F:electron transfer activity"/>
    <property type="evidence" value="ECO:0007669"/>
    <property type="project" value="InterPro"/>
</dbReference>
<dbReference type="PROSITE" id="PS51007">
    <property type="entry name" value="CYTC"/>
    <property type="match status" value="1"/>
</dbReference>
<dbReference type="Proteomes" id="UP000230750">
    <property type="component" value="Unassembled WGS sequence"/>
</dbReference>
<accession>A0A2G8JXW9</accession>
<comment type="function">
    <text evidence="9">E3 ubiquitin-protein ligase which accepts ubiquitin from specific E2 ubiquitin-conjugating enzymes, and transfers it to substrates, generally promoting their degradation by the proteasome. Independently of its E3 ubiquitin-protein ligase activity, acts as an inhibitor of CPSF3 endonuclease activity by blocking CPSF3 active site.</text>
</comment>
<feature type="non-terminal residue" evidence="13">
    <location>
        <position position="330"/>
    </location>
</feature>
<evidence type="ECO:0000256" key="3">
    <source>
        <dbReference type="ARBA" id="ARBA00013646"/>
    </source>
</evidence>
<organism evidence="13 14">
    <name type="scientific">Stichopus japonicus</name>
    <name type="common">Sea cucumber</name>
    <dbReference type="NCBI Taxonomy" id="307972"/>
    <lineage>
        <taxon>Eukaryota</taxon>
        <taxon>Metazoa</taxon>
        <taxon>Echinodermata</taxon>
        <taxon>Eleutherozoa</taxon>
        <taxon>Echinozoa</taxon>
        <taxon>Holothuroidea</taxon>
        <taxon>Aspidochirotacea</taxon>
        <taxon>Aspidochirotida</taxon>
        <taxon>Stichopodidae</taxon>
        <taxon>Apostichopus</taxon>
    </lineage>
</organism>
<dbReference type="OrthoDB" id="66510at2759"/>
<dbReference type="GO" id="GO:0061630">
    <property type="term" value="F:ubiquitin protein ligase activity"/>
    <property type="evidence" value="ECO:0007669"/>
    <property type="project" value="UniProtKB-EC"/>
</dbReference>
<dbReference type="GO" id="GO:0030332">
    <property type="term" value="F:cyclin binding"/>
    <property type="evidence" value="ECO:0007669"/>
    <property type="project" value="TreeGrafter"/>
</dbReference>
<comment type="caution">
    <text evidence="13">The sequence shown here is derived from an EMBL/GenBank/DDBJ whole genome shotgun (WGS) entry which is preliminary data.</text>
</comment>
<keyword evidence="14" id="KW-1185">Reference proteome</keyword>
<evidence type="ECO:0000256" key="11">
    <source>
        <dbReference type="PROSITE-ProRule" id="PRU00433"/>
    </source>
</evidence>
<dbReference type="GO" id="GO:0005634">
    <property type="term" value="C:nucleus"/>
    <property type="evidence" value="ECO:0007669"/>
    <property type="project" value="TreeGrafter"/>
</dbReference>
<dbReference type="InterPro" id="IPR019193">
    <property type="entry name" value="UBQ-conj_enz_E2-bd_prot"/>
</dbReference>
<feature type="domain" description="Cytochrome c" evidence="12">
    <location>
        <begin position="210"/>
        <end position="310"/>
    </location>
</feature>
<evidence type="ECO:0000256" key="10">
    <source>
        <dbReference type="ARBA" id="ARBA00064185"/>
    </source>
</evidence>
<dbReference type="GO" id="GO:0000151">
    <property type="term" value="C:ubiquitin ligase complex"/>
    <property type="evidence" value="ECO:0007669"/>
    <property type="project" value="TreeGrafter"/>
</dbReference>
<evidence type="ECO:0000256" key="8">
    <source>
        <dbReference type="ARBA" id="ARBA00032298"/>
    </source>
</evidence>
<evidence type="ECO:0000313" key="13">
    <source>
        <dbReference type="EMBL" id="PIK40559.1"/>
    </source>
</evidence>
<dbReference type="EC" id="2.3.2.26" evidence="2"/>
<dbReference type="EMBL" id="MRZV01001109">
    <property type="protein sequence ID" value="PIK40559.1"/>
    <property type="molecule type" value="Genomic_DNA"/>
</dbReference>
<comment type="subunit">
    <text evidence="10">Interacts with UBE2C/UbcH10 (E2 ubiquitin-conjugating enzyme). In vitro, interacts with cyclin-B.</text>
</comment>
<sequence length="330" mass="36843">MMFGEVRTAIETVELVISENVFQKWAELPHTQCKEEGNDYKSRDLQSFNLKVTPGQVTVSNACHTTKTIYLLPSNVQLVPSAYSTVDWVKGDGLHLRCKVSCLRSDVASVNGDNMANLGQIETDCNNVILICKSCGQRLTRKIKRISPLPSDDWDGISEELWCCRSKDVAGVPPDLKMSPNREECLAGNFEYILSIPQFLEQSVVFCDKDSARSGKKVLHKIVKQVECSRCHSSIGNSLRVGKTDSISLWKFQTALITDDINVSSLNLCNSLEQLVSSYIYNQSRSHPTFKFMLENEDHDAQILLWLISPDSLLLRTGSDQAMEVGVAST</sequence>
<keyword evidence="4 11" id="KW-0479">Metal-binding</keyword>
<protein>
    <recommendedName>
        <fullName evidence="3">E3 ubiquitin-protein ligase E3D</fullName>
        <ecNumber evidence="2">2.3.2.26</ecNumber>
    </recommendedName>
    <alternativeName>
        <fullName evidence="8">HECT-type E3 ubiquitin transferase E3D</fullName>
    </alternativeName>
    <alternativeName>
        <fullName evidence="7">UbcH10-binding protein with a HECT-like domain</fullName>
    </alternativeName>
    <alternativeName>
        <fullName evidence="6">Ubiquitin-conjugating enzyme E2C-binding protein</fullName>
    </alternativeName>
</protein>
<dbReference type="GO" id="GO:0000209">
    <property type="term" value="P:protein polyubiquitination"/>
    <property type="evidence" value="ECO:0007669"/>
    <property type="project" value="TreeGrafter"/>
</dbReference>
<comment type="catalytic activity">
    <reaction evidence="1">
        <text>S-ubiquitinyl-[E2 ubiquitin-conjugating enzyme]-L-cysteine + [acceptor protein]-L-lysine = [E2 ubiquitin-conjugating enzyme]-L-cysteine + N(6)-ubiquitinyl-[acceptor protein]-L-lysine.</text>
        <dbReference type="EC" id="2.3.2.26"/>
    </reaction>
</comment>
<keyword evidence="5 11" id="KW-0408">Iron</keyword>
<dbReference type="PANTHER" id="PTHR31531:SF2">
    <property type="entry name" value="E3 UBIQUITIN-PROTEIN LIGASE E3D"/>
    <property type="match status" value="1"/>
</dbReference>
<dbReference type="GO" id="GO:0006513">
    <property type="term" value="P:protein monoubiquitination"/>
    <property type="evidence" value="ECO:0007669"/>
    <property type="project" value="TreeGrafter"/>
</dbReference>
<dbReference type="AlphaFoldDB" id="A0A2G8JXW9"/>
<dbReference type="GO" id="GO:0046872">
    <property type="term" value="F:metal ion binding"/>
    <property type="evidence" value="ECO:0007669"/>
    <property type="project" value="UniProtKB-KW"/>
</dbReference>
<dbReference type="GO" id="GO:0005829">
    <property type="term" value="C:cytosol"/>
    <property type="evidence" value="ECO:0007669"/>
    <property type="project" value="TreeGrafter"/>
</dbReference>
<dbReference type="GO" id="GO:0051865">
    <property type="term" value="P:protein autoubiquitination"/>
    <property type="evidence" value="ECO:0007669"/>
    <property type="project" value="TreeGrafter"/>
</dbReference>
<evidence type="ECO:0000256" key="7">
    <source>
        <dbReference type="ARBA" id="ARBA00032234"/>
    </source>
</evidence>
<dbReference type="GO" id="GO:0020037">
    <property type="term" value="F:heme binding"/>
    <property type="evidence" value="ECO:0007669"/>
    <property type="project" value="InterPro"/>
</dbReference>
<dbReference type="GO" id="GO:0043161">
    <property type="term" value="P:proteasome-mediated ubiquitin-dependent protein catabolic process"/>
    <property type="evidence" value="ECO:0007669"/>
    <property type="project" value="TreeGrafter"/>
</dbReference>
<evidence type="ECO:0000256" key="4">
    <source>
        <dbReference type="ARBA" id="ARBA00022723"/>
    </source>
</evidence>
<evidence type="ECO:0000256" key="9">
    <source>
        <dbReference type="ARBA" id="ARBA00053831"/>
    </source>
</evidence>
<gene>
    <name evidence="13" type="ORF">BSL78_22603</name>
</gene>
<dbReference type="PANTHER" id="PTHR31531">
    <property type="entry name" value="E3 UBIQUITIN-PROTEIN LIGASE E3D FAMILY MEMBER"/>
    <property type="match status" value="1"/>
</dbReference>
<evidence type="ECO:0000259" key="12">
    <source>
        <dbReference type="PROSITE" id="PS51007"/>
    </source>
</evidence>
<evidence type="ECO:0000256" key="6">
    <source>
        <dbReference type="ARBA" id="ARBA00029737"/>
    </source>
</evidence>